<feature type="compositionally biased region" description="Acidic residues" evidence="1">
    <location>
        <begin position="339"/>
        <end position="349"/>
    </location>
</feature>
<feature type="compositionally biased region" description="Basic and acidic residues" evidence="1">
    <location>
        <begin position="156"/>
        <end position="165"/>
    </location>
</feature>
<feature type="region of interest" description="Disordered" evidence="1">
    <location>
        <begin position="146"/>
        <end position="246"/>
    </location>
</feature>
<keyword evidence="4" id="KW-1185">Reference proteome</keyword>
<evidence type="ECO:0000256" key="2">
    <source>
        <dbReference type="SAM" id="Phobius"/>
    </source>
</evidence>
<keyword evidence="2" id="KW-0472">Membrane</keyword>
<keyword evidence="2" id="KW-0812">Transmembrane</keyword>
<dbReference type="EMBL" id="VCGU01000004">
    <property type="protein sequence ID" value="TRY76534.1"/>
    <property type="molecule type" value="Genomic_DNA"/>
</dbReference>
<name>A0A553PFS9_TIGCA</name>
<evidence type="ECO:0000256" key="1">
    <source>
        <dbReference type="SAM" id="MobiDB-lite"/>
    </source>
</evidence>
<keyword evidence="2" id="KW-1133">Transmembrane helix</keyword>
<feature type="compositionally biased region" description="Basic and acidic residues" evidence="1">
    <location>
        <begin position="317"/>
        <end position="338"/>
    </location>
</feature>
<reference evidence="3 4" key="1">
    <citation type="journal article" date="2018" name="Nat. Ecol. Evol.">
        <title>Genomic signatures of mitonuclear coevolution across populations of Tigriopus californicus.</title>
        <authorList>
            <person name="Barreto F.S."/>
            <person name="Watson E.T."/>
            <person name="Lima T.G."/>
            <person name="Willett C.S."/>
            <person name="Edmands S."/>
            <person name="Li W."/>
            <person name="Burton R.S."/>
        </authorList>
    </citation>
    <scope>NUCLEOTIDE SEQUENCE [LARGE SCALE GENOMIC DNA]</scope>
    <source>
        <strain evidence="3 4">San Diego</strain>
    </source>
</reference>
<feature type="transmembrane region" description="Helical" evidence="2">
    <location>
        <begin position="12"/>
        <end position="32"/>
    </location>
</feature>
<comment type="caution">
    <text evidence="3">The sequence shown here is derived from an EMBL/GenBank/DDBJ whole genome shotgun (WGS) entry which is preliminary data.</text>
</comment>
<accession>A0A553PFS9</accession>
<dbReference type="AlphaFoldDB" id="A0A553PFS9"/>
<gene>
    <name evidence="3" type="ORF">TCAL_17021</name>
</gene>
<protein>
    <submittedName>
        <fullName evidence="3">Uncharacterized protein</fullName>
    </submittedName>
</protein>
<organism evidence="3 4">
    <name type="scientific">Tigriopus californicus</name>
    <name type="common">Marine copepod</name>
    <dbReference type="NCBI Taxonomy" id="6832"/>
    <lineage>
        <taxon>Eukaryota</taxon>
        <taxon>Metazoa</taxon>
        <taxon>Ecdysozoa</taxon>
        <taxon>Arthropoda</taxon>
        <taxon>Crustacea</taxon>
        <taxon>Multicrustacea</taxon>
        <taxon>Hexanauplia</taxon>
        <taxon>Copepoda</taxon>
        <taxon>Harpacticoida</taxon>
        <taxon>Harpacticidae</taxon>
        <taxon>Tigriopus</taxon>
    </lineage>
</organism>
<feature type="compositionally biased region" description="Acidic residues" evidence="1">
    <location>
        <begin position="363"/>
        <end position="377"/>
    </location>
</feature>
<proteinExistence type="predicted"/>
<evidence type="ECO:0000313" key="4">
    <source>
        <dbReference type="Proteomes" id="UP000318571"/>
    </source>
</evidence>
<dbReference type="Proteomes" id="UP000318571">
    <property type="component" value="Chromosome 5"/>
</dbReference>
<evidence type="ECO:0000313" key="3">
    <source>
        <dbReference type="EMBL" id="TRY76534.1"/>
    </source>
</evidence>
<feature type="region of interest" description="Disordered" evidence="1">
    <location>
        <begin position="277"/>
        <end position="379"/>
    </location>
</feature>
<sequence length="504" mass="55674">MVFIRSSPEQGIVMMMMMVVVVVVVVVVVGVGPGREGGEAHDADEDGAAARFSLDMKTTLSLVLVLLVGLSYAQTAKQAEEDSEDEGAFIGTTEKPQKYAPAYCWGFRLNCEKRKDHTCCRFPLPPKDGVPPNSLNLIRPAGVRIRPFRLPGSTTKVEKEEKNEEQNQTAEEEEPPQTEATQKTKESPESDNDESPPIAQPQSGSLFRRKPSFSMKKPSVAPEQPANPESEPKRPSFSPIRKPGGFMSKLCTRLVTDCTTQPTHHCCKHKEEDAAAALVTETEPSEKEPTEGEVQGAEEAQETEKLATENQNIPLENKAEYDQHHQAILDQRQDGIKDEEVEEEVEEEGQEQHPSIRDVQDEREGDFEGELIEEAEPTEQSILEDNYPVLDTEDQPENQFSEAPADAGVVPSVTVVDLVSGNLGGVAPIASDYQQVSPYSQQGGEQVEYYEYDEDEFPAYSVGAQKDAILAQPETGVYQKIPAECFTRAYDCNTDPAQLCCSYQ</sequence>
<feature type="compositionally biased region" description="Basic and acidic residues" evidence="1">
    <location>
        <begin position="350"/>
        <end position="362"/>
    </location>
</feature>